<proteinExistence type="predicted"/>
<feature type="non-terminal residue" evidence="1">
    <location>
        <position position="1"/>
    </location>
</feature>
<name>A0A382QML8_9ZZZZ</name>
<protein>
    <submittedName>
        <fullName evidence="1">Uncharacterized protein</fullName>
    </submittedName>
</protein>
<dbReference type="EMBL" id="UINC01115601">
    <property type="protein sequence ID" value="SVC86753.1"/>
    <property type="molecule type" value="Genomic_DNA"/>
</dbReference>
<dbReference type="AlphaFoldDB" id="A0A382QML8"/>
<evidence type="ECO:0000313" key="1">
    <source>
        <dbReference type="EMBL" id="SVC86753.1"/>
    </source>
</evidence>
<organism evidence="1">
    <name type="scientific">marine metagenome</name>
    <dbReference type="NCBI Taxonomy" id="408172"/>
    <lineage>
        <taxon>unclassified sequences</taxon>
        <taxon>metagenomes</taxon>
        <taxon>ecological metagenomes</taxon>
    </lineage>
</organism>
<reference evidence="1" key="1">
    <citation type="submission" date="2018-05" db="EMBL/GenBank/DDBJ databases">
        <authorList>
            <person name="Lanie J.A."/>
            <person name="Ng W.-L."/>
            <person name="Kazmierczak K.M."/>
            <person name="Andrzejewski T.M."/>
            <person name="Davidsen T.M."/>
            <person name="Wayne K.J."/>
            <person name="Tettelin H."/>
            <person name="Glass J.I."/>
            <person name="Rusch D."/>
            <person name="Podicherti R."/>
            <person name="Tsui H.-C.T."/>
            <person name="Winkler M.E."/>
        </authorList>
    </citation>
    <scope>NUCLEOTIDE SEQUENCE</scope>
</reference>
<accession>A0A382QML8</accession>
<gene>
    <name evidence="1" type="ORF">METZ01_LOCUS339607</name>
</gene>
<sequence length="26" mass="3237">WHYLNRYKGFVYLFSPTETEPLLFQS</sequence>